<dbReference type="PROSITE" id="PS50216">
    <property type="entry name" value="DHHC"/>
    <property type="match status" value="1"/>
</dbReference>
<keyword evidence="2" id="KW-0812">Transmembrane</keyword>
<evidence type="ECO:0000256" key="3">
    <source>
        <dbReference type="ARBA" id="ARBA00022989"/>
    </source>
</evidence>
<keyword evidence="5" id="KW-0012">Acyltransferase</keyword>
<evidence type="ECO:0000256" key="5">
    <source>
        <dbReference type="RuleBase" id="RU079119"/>
    </source>
</evidence>
<organism evidence="7 8">
    <name type="scientific">Goodea atripinnis</name>
    <dbReference type="NCBI Taxonomy" id="208336"/>
    <lineage>
        <taxon>Eukaryota</taxon>
        <taxon>Metazoa</taxon>
        <taxon>Chordata</taxon>
        <taxon>Craniata</taxon>
        <taxon>Vertebrata</taxon>
        <taxon>Euteleostomi</taxon>
        <taxon>Actinopterygii</taxon>
        <taxon>Neopterygii</taxon>
        <taxon>Teleostei</taxon>
        <taxon>Neoteleostei</taxon>
        <taxon>Acanthomorphata</taxon>
        <taxon>Ovalentaria</taxon>
        <taxon>Atherinomorphae</taxon>
        <taxon>Cyprinodontiformes</taxon>
        <taxon>Goodeidae</taxon>
        <taxon>Goodea</taxon>
    </lineage>
</organism>
<dbReference type="InterPro" id="IPR001594">
    <property type="entry name" value="Palmitoyltrfase_DHHC"/>
</dbReference>
<evidence type="ECO:0000313" key="7">
    <source>
        <dbReference type="EMBL" id="MEQ2158884.1"/>
    </source>
</evidence>
<keyword evidence="5" id="KW-0808">Transferase</keyword>
<feature type="non-terminal residue" evidence="7">
    <location>
        <position position="1"/>
    </location>
</feature>
<dbReference type="EC" id="2.3.1.225" evidence="5"/>
<comment type="similarity">
    <text evidence="5">Belongs to the DHHC palmitoyltransferase family.</text>
</comment>
<evidence type="ECO:0000313" key="8">
    <source>
        <dbReference type="Proteomes" id="UP001476798"/>
    </source>
</evidence>
<comment type="domain">
    <text evidence="5">The DHHC domain is required for palmitoyltransferase activity.</text>
</comment>
<evidence type="ECO:0000256" key="4">
    <source>
        <dbReference type="ARBA" id="ARBA00023136"/>
    </source>
</evidence>
<keyword evidence="4" id="KW-0472">Membrane</keyword>
<evidence type="ECO:0000256" key="1">
    <source>
        <dbReference type="ARBA" id="ARBA00004141"/>
    </source>
</evidence>
<evidence type="ECO:0000256" key="2">
    <source>
        <dbReference type="ARBA" id="ARBA00022692"/>
    </source>
</evidence>
<name>A0ABV0MIF9_9TELE</name>
<keyword evidence="3" id="KW-1133">Transmembrane helix</keyword>
<accession>A0ABV0MIF9</accession>
<keyword evidence="8" id="KW-1185">Reference proteome</keyword>
<feature type="domain" description="Palmitoyltransferase DHHC" evidence="6">
    <location>
        <begin position="21"/>
        <end position="46"/>
    </location>
</feature>
<dbReference type="Pfam" id="PF01529">
    <property type="entry name" value="DHHC"/>
    <property type="match status" value="1"/>
</dbReference>
<gene>
    <name evidence="7" type="ORF">GOODEAATRI_016789</name>
</gene>
<dbReference type="EMBL" id="JAHRIO010001319">
    <property type="protein sequence ID" value="MEQ2158884.1"/>
    <property type="molecule type" value="Genomic_DNA"/>
</dbReference>
<proteinExistence type="inferred from homology"/>
<sequence length="197" mass="21688">SSTYRPPPRTKEILINQQVVKLKYCFTCKMFRPPRTSHCSLCDNCVGSQTGKSIVQAVQESPARYPLFRQRIFFVLHSLKGSAAGRQSMSTKDVLERMLHSSDFHGLCPSGIQKTTPLVQEVPRAPATAEPSLSSGCSRQLAHQAVVDPCPPFSKSNRRDSLHSINPAFRLASPSPTLSRSMPVLGNGRAIGFMPQH</sequence>
<comment type="subcellular location">
    <subcellularLocation>
        <location evidence="1">Membrane</location>
        <topology evidence="1">Multi-pass membrane protein</topology>
    </subcellularLocation>
</comment>
<comment type="caution">
    <text evidence="7">The sequence shown here is derived from an EMBL/GenBank/DDBJ whole genome shotgun (WGS) entry which is preliminary data.</text>
</comment>
<reference evidence="7 8" key="1">
    <citation type="submission" date="2021-06" db="EMBL/GenBank/DDBJ databases">
        <authorList>
            <person name="Palmer J.M."/>
        </authorList>
    </citation>
    <scope>NUCLEOTIDE SEQUENCE [LARGE SCALE GENOMIC DNA]</scope>
    <source>
        <strain evidence="7 8">GA_2019</strain>
        <tissue evidence="7">Muscle</tissue>
    </source>
</reference>
<comment type="catalytic activity">
    <reaction evidence="5">
        <text>L-cysteinyl-[protein] + hexadecanoyl-CoA = S-hexadecanoyl-L-cysteinyl-[protein] + CoA</text>
        <dbReference type="Rhea" id="RHEA:36683"/>
        <dbReference type="Rhea" id="RHEA-COMP:10131"/>
        <dbReference type="Rhea" id="RHEA-COMP:11032"/>
        <dbReference type="ChEBI" id="CHEBI:29950"/>
        <dbReference type="ChEBI" id="CHEBI:57287"/>
        <dbReference type="ChEBI" id="CHEBI:57379"/>
        <dbReference type="ChEBI" id="CHEBI:74151"/>
        <dbReference type="EC" id="2.3.1.225"/>
    </reaction>
</comment>
<evidence type="ECO:0000259" key="6">
    <source>
        <dbReference type="Pfam" id="PF01529"/>
    </source>
</evidence>
<dbReference type="Proteomes" id="UP001476798">
    <property type="component" value="Unassembled WGS sequence"/>
</dbReference>
<protein>
    <recommendedName>
        <fullName evidence="5">Palmitoyltransferase</fullName>
        <ecNumber evidence="5">2.3.1.225</ecNumber>
    </recommendedName>
</protein>